<dbReference type="Gene3D" id="3.30.70.270">
    <property type="match status" value="1"/>
</dbReference>
<accession>A0A519BL73</accession>
<dbReference type="PANTHER" id="PTHR45138:SF9">
    <property type="entry name" value="DIGUANYLATE CYCLASE DGCM-RELATED"/>
    <property type="match status" value="1"/>
</dbReference>
<evidence type="ECO:0000259" key="2">
    <source>
        <dbReference type="PROSITE" id="PS50887"/>
    </source>
</evidence>
<feature type="domain" description="GGDEF" evidence="2">
    <location>
        <begin position="231"/>
        <end position="399"/>
    </location>
</feature>
<dbReference type="Pfam" id="PF00990">
    <property type="entry name" value="GGDEF"/>
    <property type="match status" value="2"/>
</dbReference>
<dbReference type="InterPro" id="IPR035965">
    <property type="entry name" value="PAS-like_dom_sf"/>
</dbReference>
<evidence type="ECO:0000313" key="3">
    <source>
        <dbReference type="EMBL" id="RZD18021.1"/>
    </source>
</evidence>
<feature type="domain" description="PAC" evidence="1">
    <location>
        <begin position="146"/>
        <end position="199"/>
    </location>
</feature>
<sequence length="399" mass="45837">MPAADDAEHINNINILDNNPNLYLNKTLNKTEDKEDNMLNLKLNNYTNSNNNNCGNDNTINPAFIEENIINGVDDIAISDILNSMDEAVIITNNENKILFCNNYFTINFSISLNNCLNRNIKEISFFKYLFSDDLIVPSEIRDLASGYKVTNIHEIDNKNHYFENDRIPIYDHSGETKGIIYLIRDITKEIKFEQKLNILAKTDSLSGLYNSRYFYEELEKEIARCARYDCDLVLMFIDIDNFKMFNDTFSHKAGDEIIKFTAASLNNSVRKKIDVICRYGGDEFVAILPNTDANRSTIVANRILNYFNNGFNDKLKNIIGEIKEKENDSINVAENNKINIDSHLERNSNNIFDNKKISLSIGISEYKNGKKAKELINEADGAMYKAKQQNGGRFYIYK</sequence>
<dbReference type="InterPro" id="IPR000014">
    <property type="entry name" value="PAS"/>
</dbReference>
<dbReference type="GO" id="GO:0052621">
    <property type="term" value="F:diguanylate cyclase activity"/>
    <property type="evidence" value="ECO:0007669"/>
    <property type="project" value="TreeGrafter"/>
</dbReference>
<dbReference type="InterPro" id="IPR000700">
    <property type="entry name" value="PAS-assoc_C"/>
</dbReference>
<proteinExistence type="predicted"/>
<dbReference type="CDD" id="cd00130">
    <property type="entry name" value="PAS"/>
    <property type="match status" value="1"/>
</dbReference>
<dbReference type="SUPFAM" id="SSF55073">
    <property type="entry name" value="Nucleotide cyclase"/>
    <property type="match status" value="1"/>
</dbReference>
<dbReference type="CDD" id="cd01949">
    <property type="entry name" value="GGDEF"/>
    <property type="match status" value="1"/>
</dbReference>
<protein>
    <submittedName>
        <fullName evidence="3">Diguanylate cyclase</fullName>
    </submittedName>
</protein>
<dbReference type="InterPro" id="IPR000160">
    <property type="entry name" value="GGDEF_dom"/>
</dbReference>
<dbReference type="EMBL" id="SGBB01000016">
    <property type="protein sequence ID" value="RZD18021.1"/>
    <property type="molecule type" value="Genomic_DNA"/>
</dbReference>
<dbReference type="PANTHER" id="PTHR45138">
    <property type="entry name" value="REGULATORY COMPONENTS OF SENSORY TRANSDUCTION SYSTEM"/>
    <property type="match status" value="1"/>
</dbReference>
<dbReference type="Pfam" id="PF00989">
    <property type="entry name" value="PAS"/>
    <property type="match status" value="1"/>
</dbReference>
<dbReference type="InterPro" id="IPR013767">
    <property type="entry name" value="PAS_fold"/>
</dbReference>
<dbReference type="NCBIfam" id="TIGR00254">
    <property type="entry name" value="GGDEF"/>
    <property type="match status" value="1"/>
</dbReference>
<dbReference type="GO" id="GO:0005886">
    <property type="term" value="C:plasma membrane"/>
    <property type="evidence" value="ECO:0007669"/>
    <property type="project" value="TreeGrafter"/>
</dbReference>
<dbReference type="AlphaFoldDB" id="A0A519BL73"/>
<dbReference type="Proteomes" id="UP000319296">
    <property type="component" value="Unassembled WGS sequence"/>
</dbReference>
<dbReference type="PROSITE" id="PS50113">
    <property type="entry name" value="PAC"/>
    <property type="match status" value="1"/>
</dbReference>
<dbReference type="SUPFAM" id="SSF55785">
    <property type="entry name" value="PYP-like sensor domain (PAS domain)"/>
    <property type="match status" value="1"/>
</dbReference>
<name>A0A519BL73_9DELT</name>
<dbReference type="SMART" id="SM00267">
    <property type="entry name" value="GGDEF"/>
    <property type="match status" value="1"/>
</dbReference>
<comment type="caution">
    <text evidence="3">The sequence shown here is derived from an EMBL/GenBank/DDBJ whole genome shotgun (WGS) entry which is preliminary data.</text>
</comment>
<dbReference type="GO" id="GO:1902201">
    <property type="term" value="P:negative regulation of bacterial-type flagellum-dependent cell motility"/>
    <property type="evidence" value="ECO:0007669"/>
    <property type="project" value="TreeGrafter"/>
</dbReference>
<evidence type="ECO:0000259" key="1">
    <source>
        <dbReference type="PROSITE" id="PS50113"/>
    </source>
</evidence>
<evidence type="ECO:0000313" key="4">
    <source>
        <dbReference type="Proteomes" id="UP000319296"/>
    </source>
</evidence>
<dbReference type="GO" id="GO:0043709">
    <property type="term" value="P:cell adhesion involved in single-species biofilm formation"/>
    <property type="evidence" value="ECO:0007669"/>
    <property type="project" value="TreeGrafter"/>
</dbReference>
<dbReference type="InterPro" id="IPR050469">
    <property type="entry name" value="Diguanylate_Cyclase"/>
</dbReference>
<dbReference type="InterPro" id="IPR043128">
    <property type="entry name" value="Rev_trsase/Diguanyl_cyclase"/>
</dbReference>
<dbReference type="GO" id="GO:0006355">
    <property type="term" value="P:regulation of DNA-templated transcription"/>
    <property type="evidence" value="ECO:0007669"/>
    <property type="project" value="InterPro"/>
</dbReference>
<gene>
    <name evidence="3" type="ORF">EVG15_08190</name>
</gene>
<dbReference type="PROSITE" id="PS50887">
    <property type="entry name" value="GGDEF"/>
    <property type="match status" value="1"/>
</dbReference>
<dbReference type="Gene3D" id="3.30.450.20">
    <property type="entry name" value="PAS domain"/>
    <property type="match status" value="1"/>
</dbReference>
<dbReference type="InterPro" id="IPR029787">
    <property type="entry name" value="Nucleotide_cyclase"/>
</dbReference>
<organism evidence="3 4">
    <name type="scientific">Candidatus Acididesulfobacter diazotrophicus</name>
    <dbReference type="NCBI Taxonomy" id="2597226"/>
    <lineage>
        <taxon>Bacteria</taxon>
        <taxon>Deltaproteobacteria</taxon>
        <taxon>Candidatus Acidulodesulfobacterales</taxon>
        <taxon>Candidatus Acididesulfobacter</taxon>
    </lineage>
</organism>
<reference evidence="3 4" key="1">
    <citation type="journal article" date="2019" name="ISME J.">
        <title>Insights into ecological role of a new deltaproteobacterial order Candidatus Acidulodesulfobacterales by metagenomics and metatranscriptomics.</title>
        <authorList>
            <person name="Tan S."/>
            <person name="Liu J."/>
            <person name="Fang Y."/>
            <person name="Hedlund B.P."/>
            <person name="Lian Z.H."/>
            <person name="Huang L.Y."/>
            <person name="Li J.T."/>
            <person name="Huang L.N."/>
            <person name="Li W.J."/>
            <person name="Jiang H.C."/>
            <person name="Dong H.L."/>
            <person name="Shu W.S."/>
        </authorList>
    </citation>
    <scope>NUCLEOTIDE SEQUENCE [LARGE SCALE GENOMIC DNA]</scope>
    <source>
        <strain evidence="3">AP1</strain>
    </source>
</reference>